<feature type="region of interest" description="Disordered" evidence="3">
    <location>
        <begin position="608"/>
        <end position="651"/>
    </location>
</feature>
<reference evidence="5 6" key="1">
    <citation type="submission" date="2019-10" db="EMBL/GenBank/DDBJ databases">
        <title>Draft Genome Sequence of Cytophagaceae sp. SJW1-29.</title>
        <authorList>
            <person name="Choi A."/>
        </authorList>
    </citation>
    <scope>NUCLEOTIDE SEQUENCE [LARGE SCALE GENOMIC DNA]</scope>
    <source>
        <strain evidence="5 6">SJW1-29</strain>
    </source>
</reference>
<evidence type="ECO:0000313" key="6">
    <source>
        <dbReference type="Proteomes" id="UP000479293"/>
    </source>
</evidence>
<dbReference type="RefSeq" id="WP_152762188.1">
    <property type="nucleotide sequence ID" value="NZ_WHLY01000002.1"/>
</dbReference>
<feature type="signal peptide" evidence="4">
    <location>
        <begin position="1"/>
        <end position="19"/>
    </location>
</feature>
<evidence type="ECO:0000313" key="5">
    <source>
        <dbReference type="EMBL" id="MPR35279.1"/>
    </source>
</evidence>
<dbReference type="InterPro" id="IPR009742">
    <property type="entry name" value="Curlin_rpt"/>
</dbReference>
<evidence type="ECO:0000256" key="4">
    <source>
        <dbReference type="SAM" id="SignalP"/>
    </source>
</evidence>
<name>A0A7C9BSZ5_9BACT</name>
<feature type="chain" id="PRO_5028934673" description="Curlin associated repeat-containing protein" evidence="4">
    <location>
        <begin position="20"/>
        <end position="1160"/>
    </location>
</feature>
<dbReference type="GO" id="GO:0007155">
    <property type="term" value="P:cell adhesion"/>
    <property type="evidence" value="ECO:0007669"/>
    <property type="project" value="InterPro"/>
</dbReference>
<proteinExistence type="inferred from homology"/>
<keyword evidence="2 4" id="KW-0732">Signal</keyword>
<evidence type="ECO:0008006" key="7">
    <source>
        <dbReference type="Google" id="ProtNLM"/>
    </source>
</evidence>
<dbReference type="EMBL" id="WHLY01000002">
    <property type="protein sequence ID" value="MPR35279.1"/>
    <property type="molecule type" value="Genomic_DNA"/>
</dbReference>
<organism evidence="5 6">
    <name type="scientific">Salmonirosea aquatica</name>
    <dbReference type="NCBI Taxonomy" id="2654236"/>
    <lineage>
        <taxon>Bacteria</taxon>
        <taxon>Pseudomonadati</taxon>
        <taxon>Bacteroidota</taxon>
        <taxon>Cytophagia</taxon>
        <taxon>Cytophagales</taxon>
        <taxon>Spirosomataceae</taxon>
        <taxon>Salmonirosea</taxon>
    </lineage>
</organism>
<comment type="similarity">
    <text evidence="1">Belongs to the CsgA/CsgB family.</text>
</comment>
<dbReference type="Pfam" id="PF07012">
    <property type="entry name" value="Curlin_rpt"/>
    <property type="match status" value="1"/>
</dbReference>
<evidence type="ECO:0000256" key="2">
    <source>
        <dbReference type="ARBA" id="ARBA00022729"/>
    </source>
</evidence>
<gene>
    <name evidence="5" type="ORF">GBK04_18465</name>
</gene>
<evidence type="ECO:0000256" key="3">
    <source>
        <dbReference type="SAM" id="MobiDB-lite"/>
    </source>
</evidence>
<dbReference type="GO" id="GO:0009289">
    <property type="term" value="C:pilus"/>
    <property type="evidence" value="ECO:0007669"/>
    <property type="project" value="InterPro"/>
</dbReference>
<evidence type="ECO:0000256" key="1">
    <source>
        <dbReference type="ARBA" id="ARBA00009766"/>
    </source>
</evidence>
<dbReference type="Proteomes" id="UP000479293">
    <property type="component" value="Unassembled WGS sequence"/>
</dbReference>
<accession>A0A7C9BSZ5</accession>
<dbReference type="AlphaFoldDB" id="A0A7C9BSZ5"/>
<keyword evidence="6" id="KW-1185">Reference proteome</keyword>
<sequence>MKRILLIVGIAFGCTSVYAQNSIQQSGNNNFFTADQNDKTNPLTVYHVKQFQGYNEIKIRQGFDVFSAGQQNVANLNQISIGVTQLNMRNYMDVFQEGASNRINSDQYGQNNRLKATQTVFTNTSTINTSQSGWNNGIIVLQDGDPAGGTAQFTTTIQQGGAIPGNAYNGANGNVGPLPNTSRNTVMLSQLGVGRGTANITQLGSSGLATVTQRGGDIAQNLMTIYQTNNGGANVQQAGNNNVITVAQQGYQYAKVRQQSANPANQTEPVNSTITILQGVNQLDDTRNSADVSQLTGDGNQATVNQNTNGAERNYATIRQIGTRLGGTPSTVTVNQLGKSSTVEVEQMENSSGNTANFTQGISELFQGSNAKLNQGGNANTYNSAQYGRNNNIGGTIGDMSSFGTQRGISNNTSLTQNGRNNQIALNQAGTTNQILVDQLNDQASTEGNKATATQGTGTSQNIMQIIQNVPDGDNNVAIVNQTKGDLNQALVIQYEDDYASITQSGTDDLGDPSTVIVNQQTAGNAKATVVQADGTKGGDVVIAQAAIGNEATVSQNAGRRNQAQVSQGDDMNKATVTQTGTLDLATPSIVLVNQLGKAGEVTVTQSANGSTTQVDQYGGDRNKSTVTQNGTRRDYVRTEQGGDDNMSTVGQMGDNNIARVLQGGVLGTLDHAMNTASIMQAGTDNDAVTAQGGIGNNASIDQKTGRDNFAVTVQYGTTNIAKTTQSSPGKLNSATVLQLKTNNNPGLSGALGSTNANTVADNIKAASGNYGNGIDQVEDNNATVNQTAGENQVAFVLQTGDNETLTLNQMNTDNNAFVLQAGEFDKATITQRGSFGIGLAAQYGTDGQNGNTLIADQSGSYNAFVAAQGYHNNSITIDQQGSENGLNGSGVLTGGIIAAQYGQRNTINLTQNANMSLIGVAQGNIAPAVPSIDLVDLLGFTQVFDNTATVNQTGRQNIALIGQQGDGTAGLKSEATITQAGQNNLATILQVNVGLTDVFSLPNKAVATQSSTVSESQIIITQQGRRNDADVQQLDGRNQSITLTQTLDENKATLKQLTGNTNVIILNQGTDPGRVGHTATITQSGEVNTALLDQSGYENSLTLTQTGNRNTLQGLGGNPTAQQGGHNNMATLSQTGEDHVINFNQSGMNNMSTIVQTNL</sequence>
<protein>
    <recommendedName>
        <fullName evidence="7">Curlin associated repeat-containing protein</fullName>
    </recommendedName>
</protein>
<comment type="caution">
    <text evidence="5">The sequence shown here is derived from an EMBL/GenBank/DDBJ whole genome shotgun (WGS) entry which is preliminary data.</text>
</comment>